<protein>
    <submittedName>
        <fullName evidence="2">Uncharacterized protein</fullName>
    </submittedName>
</protein>
<organism evidence="2 3">
    <name type="scientific">Streptomyces hebeiensis</name>
    <dbReference type="NCBI Taxonomy" id="229486"/>
    <lineage>
        <taxon>Bacteria</taxon>
        <taxon>Bacillati</taxon>
        <taxon>Actinomycetota</taxon>
        <taxon>Actinomycetes</taxon>
        <taxon>Kitasatosporales</taxon>
        <taxon>Streptomycetaceae</taxon>
        <taxon>Streptomyces</taxon>
    </lineage>
</organism>
<proteinExistence type="predicted"/>
<evidence type="ECO:0000313" key="3">
    <source>
        <dbReference type="Proteomes" id="UP001501371"/>
    </source>
</evidence>
<accession>A0ABN1V1F4</accession>
<keyword evidence="3" id="KW-1185">Reference proteome</keyword>
<evidence type="ECO:0000256" key="1">
    <source>
        <dbReference type="SAM" id="MobiDB-lite"/>
    </source>
</evidence>
<sequence>MTAGRRISLTGATGFVGAHPPARLPADTEAEPGVSSHHVLLVTTTGPGLRHGRPVAAAFAARPTGGGTAPCDERVVFTAVVYVLTSG</sequence>
<gene>
    <name evidence="2" type="ORF">GCM10009654_42770</name>
</gene>
<dbReference type="Proteomes" id="UP001501371">
    <property type="component" value="Unassembled WGS sequence"/>
</dbReference>
<reference evidence="2 3" key="1">
    <citation type="journal article" date="2019" name="Int. J. Syst. Evol. Microbiol.">
        <title>The Global Catalogue of Microorganisms (GCM) 10K type strain sequencing project: providing services to taxonomists for standard genome sequencing and annotation.</title>
        <authorList>
            <consortium name="The Broad Institute Genomics Platform"/>
            <consortium name="The Broad Institute Genome Sequencing Center for Infectious Disease"/>
            <person name="Wu L."/>
            <person name="Ma J."/>
        </authorList>
    </citation>
    <scope>NUCLEOTIDE SEQUENCE [LARGE SCALE GENOMIC DNA]</scope>
    <source>
        <strain evidence="2 3">JCM 12696</strain>
    </source>
</reference>
<evidence type="ECO:0000313" key="2">
    <source>
        <dbReference type="EMBL" id="GAA1181009.1"/>
    </source>
</evidence>
<name>A0ABN1V1F4_9ACTN</name>
<dbReference type="EMBL" id="BAAAKV010000039">
    <property type="protein sequence ID" value="GAA1181009.1"/>
    <property type="molecule type" value="Genomic_DNA"/>
</dbReference>
<feature type="region of interest" description="Disordered" evidence="1">
    <location>
        <begin position="1"/>
        <end position="21"/>
    </location>
</feature>
<comment type="caution">
    <text evidence="2">The sequence shown here is derived from an EMBL/GenBank/DDBJ whole genome shotgun (WGS) entry which is preliminary data.</text>
</comment>